<name>A0A448WQT9_9PLAT</name>
<keyword evidence="3" id="KW-1185">Reference proteome</keyword>
<evidence type="ECO:0000256" key="1">
    <source>
        <dbReference type="SAM" id="MobiDB-lite"/>
    </source>
</evidence>
<evidence type="ECO:0000313" key="2">
    <source>
        <dbReference type="EMBL" id="VEL17838.1"/>
    </source>
</evidence>
<dbReference type="EMBL" id="CAAALY010034431">
    <property type="protein sequence ID" value="VEL17838.1"/>
    <property type="molecule type" value="Genomic_DNA"/>
</dbReference>
<protein>
    <submittedName>
        <fullName evidence="2">Uncharacterized protein</fullName>
    </submittedName>
</protein>
<comment type="caution">
    <text evidence="2">The sequence shown here is derived from an EMBL/GenBank/DDBJ whole genome shotgun (WGS) entry which is preliminary data.</text>
</comment>
<feature type="region of interest" description="Disordered" evidence="1">
    <location>
        <begin position="36"/>
        <end position="99"/>
    </location>
</feature>
<evidence type="ECO:0000313" key="3">
    <source>
        <dbReference type="Proteomes" id="UP000784294"/>
    </source>
</evidence>
<organism evidence="2 3">
    <name type="scientific">Protopolystoma xenopodis</name>
    <dbReference type="NCBI Taxonomy" id="117903"/>
    <lineage>
        <taxon>Eukaryota</taxon>
        <taxon>Metazoa</taxon>
        <taxon>Spiralia</taxon>
        <taxon>Lophotrochozoa</taxon>
        <taxon>Platyhelminthes</taxon>
        <taxon>Monogenea</taxon>
        <taxon>Polyopisthocotylea</taxon>
        <taxon>Polystomatidea</taxon>
        <taxon>Polystomatidae</taxon>
        <taxon>Protopolystoma</taxon>
    </lineage>
</organism>
<proteinExistence type="predicted"/>
<dbReference type="AlphaFoldDB" id="A0A448WQT9"/>
<accession>A0A448WQT9</accession>
<reference evidence="2" key="1">
    <citation type="submission" date="2018-11" db="EMBL/GenBank/DDBJ databases">
        <authorList>
            <consortium name="Pathogen Informatics"/>
        </authorList>
    </citation>
    <scope>NUCLEOTIDE SEQUENCE</scope>
</reference>
<feature type="compositionally biased region" description="Low complexity" evidence="1">
    <location>
        <begin position="75"/>
        <end position="88"/>
    </location>
</feature>
<dbReference type="Proteomes" id="UP000784294">
    <property type="component" value="Unassembled WGS sequence"/>
</dbReference>
<sequence length="187" mass="20939">MVGWTTCRLEARVNSRECGLSSCGVCASTPHTAQTLPSGLPAGFDPVAQSRTHVPEPTSRQADKHTPTRKRTPKTRPASWHTQHTYTHTHTDKCRHTSSTPSMGKWWHRRLDCGDAKEGHRVLVFLATLQPLLRTLWPVSTRHNPHAPRLTDSRQQVCWSILASSPLLSVCLDPQPIHPPTTTQVVW</sequence>
<gene>
    <name evidence="2" type="ORF">PXEA_LOCUS11278</name>
</gene>